<dbReference type="SUPFAM" id="SSF82771">
    <property type="entry name" value="GIY-YIG endonuclease"/>
    <property type="match status" value="1"/>
</dbReference>
<dbReference type="CDD" id="cd10437">
    <property type="entry name" value="GIY-YIG_HE_I-TevI_like"/>
    <property type="match status" value="1"/>
</dbReference>
<dbReference type="InterPro" id="IPR006350">
    <property type="entry name" value="Intron_endoG1"/>
</dbReference>
<sequence>MTKQAQKNSNDVDNSLPSSKLLNSLSNTKDSNLNFLKVPFHFNAFFQPGIYAIVNTQTKKRYIGEANNLANRLSDHFLQLNAQKHNCAQLQKDWLLYGESVFDFVILEMGVQIWSDRIKRLKAERQYIQKYRKNLYNILNIGQTKTISKKSNRVNNIPIKVNDELFTSISEASRHFEVSISTVRSRLNSSKYPN</sequence>
<dbReference type="SMART" id="SM00465">
    <property type="entry name" value="GIYc"/>
    <property type="match status" value="1"/>
</dbReference>
<evidence type="ECO:0000259" key="1">
    <source>
        <dbReference type="PROSITE" id="PS50164"/>
    </source>
</evidence>
<keyword evidence="2" id="KW-0378">Hydrolase</keyword>
<dbReference type="InterPro" id="IPR035901">
    <property type="entry name" value="GIY-YIG_endonuc_sf"/>
</dbReference>
<dbReference type="NCBIfam" id="TIGR01453">
    <property type="entry name" value="grpIintron_endo"/>
    <property type="match status" value="1"/>
</dbReference>
<dbReference type="EMBL" id="KX306824">
    <property type="protein sequence ID" value="AOC61651.1"/>
    <property type="molecule type" value="Genomic_DNA"/>
</dbReference>
<keyword evidence="2" id="KW-0150">Chloroplast</keyword>
<reference evidence="2" key="1">
    <citation type="journal article" date="2016" name="Genome Biol. Evol.">
        <title>Mitochondrion-to-Chloroplast DNA Transfers and Intragenomic Proliferation of Chloroplast Group II Introns in Gloeotilopsis Green Algae (Ulotrichales, Ulvophyceae).</title>
        <authorList>
            <person name="Turmel M."/>
            <person name="Otis C."/>
            <person name="Lemieux C."/>
        </authorList>
    </citation>
    <scope>NUCLEOTIDE SEQUENCE</scope>
</reference>
<keyword evidence="2" id="KW-0540">Nuclease</keyword>
<dbReference type="AlphaFoldDB" id="A0A1B2RZ85"/>
<keyword evidence="2" id="KW-0934">Plastid</keyword>
<geneLocation type="chloroplast" evidence="2"/>
<dbReference type="SUPFAM" id="SSF64496">
    <property type="entry name" value="DNA-binding domain of intron-encoded endonucleases"/>
    <property type="match status" value="1"/>
</dbReference>
<organism evidence="2">
    <name type="scientific">Gloeotilopsis planctonica</name>
    <dbReference type="NCBI Taxonomy" id="34157"/>
    <lineage>
        <taxon>Eukaryota</taxon>
        <taxon>Viridiplantae</taxon>
        <taxon>Chlorophyta</taxon>
        <taxon>core chlorophytes</taxon>
        <taxon>Ulvophyceae</taxon>
        <taxon>OUU clade</taxon>
        <taxon>Ulotrichales</taxon>
        <taxon>Ulotrichaceae</taxon>
        <taxon>Gloeotilopsis</taxon>
    </lineage>
</organism>
<protein>
    <submittedName>
        <fullName evidence="2">Putative GIY-YIG homing endonuclease</fullName>
    </submittedName>
</protein>
<dbReference type="Pfam" id="PF01541">
    <property type="entry name" value="GIY-YIG"/>
    <property type="match status" value="1"/>
</dbReference>
<dbReference type="InterPro" id="IPR000305">
    <property type="entry name" value="GIY-YIG_endonuc"/>
</dbReference>
<keyword evidence="2" id="KW-0255">Endonuclease</keyword>
<feature type="domain" description="GIY-YIG" evidence="1">
    <location>
        <begin position="46"/>
        <end position="138"/>
    </location>
</feature>
<proteinExistence type="predicted"/>
<dbReference type="Gene3D" id="3.40.1440.10">
    <property type="entry name" value="GIY-YIG endonuclease"/>
    <property type="match status" value="1"/>
</dbReference>
<evidence type="ECO:0000313" key="2">
    <source>
        <dbReference type="EMBL" id="AOC61651.1"/>
    </source>
</evidence>
<accession>A0A1B2RZ85</accession>
<name>A0A1B2RZ85_9CHLO</name>
<dbReference type="GO" id="GO:0004519">
    <property type="term" value="F:endonuclease activity"/>
    <property type="evidence" value="ECO:0007669"/>
    <property type="project" value="UniProtKB-KW"/>
</dbReference>
<gene>
    <name evidence="2" type="primary">orf194</name>
</gene>
<dbReference type="PROSITE" id="PS50164">
    <property type="entry name" value="GIY_YIG"/>
    <property type="match status" value="1"/>
</dbReference>